<dbReference type="Proteomes" id="UP000078148">
    <property type="component" value="Chromosome"/>
</dbReference>
<dbReference type="Gene3D" id="3.30.565.10">
    <property type="entry name" value="Histidine kinase-like ATPase, C-terminal domain"/>
    <property type="match status" value="1"/>
</dbReference>
<feature type="transmembrane region" description="Helical" evidence="11">
    <location>
        <begin position="12"/>
        <end position="32"/>
    </location>
</feature>
<evidence type="ECO:0000313" key="13">
    <source>
        <dbReference type="EMBL" id="ANF97911.1"/>
    </source>
</evidence>
<keyword evidence="11" id="KW-0472">Membrane</keyword>
<evidence type="ECO:0000256" key="3">
    <source>
        <dbReference type="ARBA" id="ARBA00012438"/>
    </source>
</evidence>
<dbReference type="STRING" id="1616788.AR543_19065"/>
<dbReference type="InterPro" id="IPR036097">
    <property type="entry name" value="HisK_dim/P_sf"/>
</dbReference>
<feature type="domain" description="Histidine kinase" evidence="12">
    <location>
        <begin position="241"/>
        <end position="459"/>
    </location>
</feature>
<dbReference type="SUPFAM" id="SSF55874">
    <property type="entry name" value="ATPase domain of HSP90 chaperone/DNA topoisomerase II/histidine kinase"/>
    <property type="match status" value="1"/>
</dbReference>
<feature type="coiled-coil region" evidence="10">
    <location>
        <begin position="214"/>
        <end position="241"/>
    </location>
</feature>
<dbReference type="GO" id="GO:0000155">
    <property type="term" value="F:phosphorelay sensor kinase activity"/>
    <property type="evidence" value="ECO:0007669"/>
    <property type="project" value="InterPro"/>
</dbReference>
<evidence type="ECO:0000313" key="14">
    <source>
        <dbReference type="Proteomes" id="UP000078148"/>
    </source>
</evidence>
<dbReference type="SMART" id="SM00387">
    <property type="entry name" value="HATPase_c"/>
    <property type="match status" value="1"/>
</dbReference>
<sequence length="469" mass="54080">MKWKITSLYVGSYIVLLGLFLIIYTAAVFYFIDKGSKVSPVEMTLDFQQYITGDSEGQPIITAAGKSLLQQNNAWIQVLDENGTEITAWNTPDHTPKHYTPSRLVFINKFSVNGSTIFTGIKEWKNREWSYLIAFPETQISKYPVHYEPHYMFNSLFYILGILIVCILLIGYLFGSILSRPTWKIIQGITRLSLRDYSIRYKAQGVYGNVYQSLNTLADKLQEHESEQRRMEQMREEWIANLYHDLKTPLSLIQGYAELMSDPVERIHTEDISRYSRIIAKNTNQLEALLNDLKITYRLKNNILPLTMRSEDLIEVIRETVIQILNSPAYQEREIDLESDQETILMSLDHQWMQRALNNLILNALIHNPAATRTRIQVQYRQPEVVVRVMDNGKGIPIDEQQRLFERHYRVADARQPTVGSGLGLTIAKQIVEAHQGSITLESEPDRGTVVTLVFPDSFSCVNKQNQKV</sequence>
<keyword evidence="6" id="KW-0547">Nucleotide-binding</keyword>
<organism evidence="13 14">
    <name type="scientific">Paenibacillus bovis</name>
    <dbReference type="NCBI Taxonomy" id="1616788"/>
    <lineage>
        <taxon>Bacteria</taxon>
        <taxon>Bacillati</taxon>
        <taxon>Bacillota</taxon>
        <taxon>Bacilli</taxon>
        <taxon>Bacillales</taxon>
        <taxon>Paenibacillaceae</taxon>
        <taxon>Paenibacillus</taxon>
    </lineage>
</organism>
<evidence type="ECO:0000256" key="7">
    <source>
        <dbReference type="ARBA" id="ARBA00022777"/>
    </source>
</evidence>
<dbReference type="EMBL" id="CP013023">
    <property type="protein sequence ID" value="ANF97911.1"/>
    <property type="molecule type" value="Genomic_DNA"/>
</dbReference>
<dbReference type="Pfam" id="PF02518">
    <property type="entry name" value="HATPase_c"/>
    <property type="match status" value="1"/>
</dbReference>
<dbReference type="KEGG" id="pbv:AR543_19065"/>
<dbReference type="GO" id="GO:0004721">
    <property type="term" value="F:phosphoprotein phosphatase activity"/>
    <property type="evidence" value="ECO:0007669"/>
    <property type="project" value="TreeGrafter"/>
</dbReference>
<dbReference type="InterPro" id="IPR003661">
    <property type="entry name" value="HisK_dim/P_dom"/>
</dbReference>
<dbReference type="PANTHER" id="PTHR45453">
    <property type="entry name" value="PHOSPHATE REGULON SENSOR PROTEIN PHOR"/>
    <property type="match status" value="1"/>
</dbReference>
<keyword evidence="10" id="KW-0175">Coiled coil</keyword>
<dbReference type="SMART" id="SM00388">
    <property type="entry name" value="HisKA"/>
    <property type="match status" value="1"/>
</dbReference>
<evidence type="ECO:0000256" key="9">
    <source>
        <dbReference type="ARBA" id="ARBA00023012"/>
    </source>
</evidence>
<evidence type="ECO:0000256" key="2">
    <source>
        <dbReference type="ARBA" id="ARBA00004370"/>
    </source>
</evidence>
<keyword evidence="8" id="KW-0067">ATP-binding</keyword>
<dbReference type="OrthoDB" id="368131at2"/>
<dbReference type="AlphaFoldDB" id="A0A172ZJU9"/>
<evidence type="ECO:0000256" key="6">
    <source>
        <dbReference type="ARBA" id="ARBA00022741"/>
    </source>
</evidence>
<keyword evidence="14" id="KW-1185">Reference proteome</keyword>
<dbReference type="PANTHER" id="PTHR45453:SF1">
    <property type="entry name" value="PHOSPHATE REGULON SENSOR PROTEIN PHOR"/>
    <property type="match status" value="1"/>
</dbReference>
<dbReference type="InterPro" id="IPR003594">
    <property type="entry name" value="HATPase_dom"/>
</dbReference>
<comment type="catalytic activity">
    <reaction evidence="1">
        <text>ATP + protein L-histidine = ADP + protein N-phospho-L-histidine.</text>
        <dbReference type="EC" id="2.7.13.3"/>
    </reaction>
</comment>
<proteinExistence type="predicted"/>
<dbReference type="InterPro" id="IPR050351">
    <property type="entry name" value="BphY/WalK/GraS-like"/>
</dbReference>
<evidence type="ECO:0000256" key="11">
    <source>
        <dbReference type="SAM" id="Phobius"/>
    </source>
</evidence>
<dbReference type="GO" id="GO:0016036">
    <property type="term" value="P:cellular response to phosphate starvation"/>
    <property type="evidence" value="ECO:0007669"/>
    <property type="project" value="TreeGrafter"/>
</dbReference>
<dbReference type="Gene3D" id="1.10.287.130">
    <property type="match status" value="1"/>
</dbReference>
<evidence type="ECO:0000256" key="8">
    <source>
        <dbReference type="ARBA" id="ARBA00022840"/>
    </source>
</evidence>
<name>A0A172ZJU9_9BACL</name>
<accession>A0A172ZJU9</accession>
<keyword evidence="7" id="KW-0418">Kinase</keyword>
<dbReference type="InterPro" id="IPR005467">
    <property type="entry name" value="His_kinase_dom"/>
</dbReference>
<evidence type="ECO:0000256" key="1">
    <source>
        <dbReference type="ARBA" id="ARBA00000085"/>
    </source>
</evidence>
<protein>
    <recommendedName>
        <fullName evidence="3">histidine kinase</fullName>
        <ecNumber evidence="3">2.7.13.3</ecNumber>
    </recommendedName>
</protein>
<keyword evidence="9" id="KW-0902">Two-component regulatory system</keyword>
<evidence type="ECO:0000259" key="12">
    <source>
        <dbReference type="PROSITE" id="PS50109"/>
    </source>
</evidence>
<keyword evidence="11" id="KW-0812">Transmembrane</keyword>
<dbReference type="GO" id="GO:0005886">
    <property type="term" value="C:plasma membrane"/>
    <property type="evidence" value="ECO:0007669"/>
    <property type="project" value="TreeGrafter"/>
</dbReference>
<evidence type="ECO:0000256" key="10">
    <source>
        <dbReference type="SAM" id="Coils"/>
    </source>
</evidence>
<keyword evidence="5" id="KW-0808">Transferase</keyword>
<comment type="subcellular location">
    <subcellularLocation>
        <location evidence="2">Membrane</location>
    </subcellularLocation>
</comment>
<keyword evidence="11" id="KW-1133">Transmembrane helix</keyword>
<dbReference type="CDD" id="cd00075">
    <property type="entry name" value="HATPase"/>
    <property type="match status" value="1"/>
</dbReference>
<reference evidence="14" key="1">
    <citation type="submission" date="2015-10" db="EMBL/GenBank/DDBJ databases">
        <title>Genome of Paenibacillus bovis sp. nov.</title>
        <authorList>
            <person name="Wu Z."/>
            <person name="Gao C."/>
            <person name="Liu Z."/>
            <person name="Zheng H."/>
        </authorList>
    </citation>
    <scope>NUCLEOTIDE SEQUENCE [LARGE SCALE GENOMIC DNA]</scope>
    <source>
        <strain evidence="14">BD3526</strain>
    </source>
</reference>
<feature type="transmembrane region" description="Helical" evidence="11">
    <location>
        <begin position="156"/>
        <end position="175"/>
    </location>
</feature>
<dbReference type="EC" id="2.7.13.3" evidence="3"/>
<dbReference type="InterPro" id="IPR004358">
    <property type="entry name" value="Sig_transdc_His_kin-like_C"/>
</dbReference>
<dbReference type="Pfam" id="PF00512">
    <property type="entry name" value="HisKA"/>
    <property type="match status" value="1"/>
</dbReference>
<evidence type="ECO:0000256" key="4">
    <source>
        <dbReference type="ARBA" id="ARBA00022553"/>
    </source>
</evidence>
<dbReference type="PRINTS" id="PR00344">
    <property type="entry name" value="BCTRLSENSOR"/>
</dbReference>
<dbReference type="PROSITE" id="PS50109">
    <property type="entry name" value="HIS_KIN"/>
    <property type="match status" value="1"/>
</dbReference>
<evidence type="ECO:0000256" key="5">
    <source>
        <dbReference type="ARBA" id="ARBA00022679"/>
    </source>
</evidence>
<keyword evidence="4" id="KW-0597">Phosphoprotein</keyword>
<dbReference type="GO" id="GO:0005524">
    <property type="term" value="F:ATP binding"/>
    <property type="evidence" value="ECO:0007669"/>
    <property type="project" value="UniProtKB-KW"/>
</dbReference>
<dbReference type="InterPro" id="IPR036890">
    <property type="entry name" value="HATPase_C_sf"/>
</dbReference>
<dbReference type="CDD" id="cd00082">
    <property type="entry name" value="HisKA"/>
    <property type="match status" value="1"/>
</dbReference>
<gene>
    <name evidence="13" type="ORF">AR543_19065</name>
</gene>
<dbReference type="RefSeq" id="WP_060536005.1">
    <property type="nucleotide sequence ID" value="NZ_CP013023.1"/>
</dbReference>
<reference evidence="13 14" key="2">
    <citation type="journal article" date="2016" name="Int. J. Syst. Evol. Microbiol.">
        <title>Paenibacillus bovis sp. nov., isolated from raw yak (Bos grunniens) milk.</title>
        <authorList>
            <person name="Gao C."/>
            <person name="Han J."/>
            <person name="Liu Z."/>
            <person name="Xu X."/>
            <person name="Hang F."/>
            <person name="Wu Z."/>
        </authorList>
    </citation>
    <scope>NUCLEOTIDE SEQUENCE [LARGE SCALE GENOMIC DNA]</scope>
    <source>
        <strain evidence="13 14">BD3526</strain>
    </source>
</reference>
<dbReference type="SUPFAM" id="SSF47384">
    <property type="entry name" value="Homodimeric domain of signal transducing histidine kinase"/>
    <property type="match status" value="1"/>
</dbReference>